<dbReference type="InterPro" id="IPR011970">
    <property type="entry name" value="MltB_2"/>
</dbReference>
<organism evidence="4 5">
    <name type="scientific">Oceanisphaera sediminis</name>
    <dbReference type="NCBI Taxonomy" id="981381"/>
    <lineage>
        <taxon>Bacteria</taxon>
        <taxon>Pseudomonadati</taxon>
        <taxon>Pseudomonadota</taxon>
        <taxon>Gammaproteobacteria</taxon>
        <taxon>Aeromonadales</taxon>
        <taxon>Aeromonadaceae</taxon>
        <taxon>Oceanisphaera</taxon>
    </lineage>
</organism>
<dbReference type="Pfam" id="PF13406">
    <property type="entry name" value="SLT_2"/>
    <property type="match status" value="1"/>
</dbReference>
<feature type="chain" id="PRO_5045195469" evidence="1">
    <location>
        <begin position="26"/>
        <end position="419"/>
    </location>
</feature>
<dbReference type="CDD" id="cd13399">
    <property type="entry name" value="Slt35-like"/>
    <property type="match status" value="1"/>
</dbReference>
<protein>
    <submittedName>
        <fullName evidence="4">Lytic murein transglycosylase</fullName>
    </submittedName>
</protein>
<dbReference type="InterPro" id="IPR002477">
    <property type="entry name" value="Peptidoglycan-bd-like"/>
</dbReference>
<dbReference type="InterPro" id="IPR031304">
    <property type="entry name" value="SLT_2"/>
</dbReference>
<dbReference type="PROSITE" id="PS51257">
    <property type="entry name" value="PROKAR_LIPOPROTEIN"/>
    <property type="match status" value="1"/>
</dbReference>
<comment type="caution">
    <text evidence="4">The sequence shown here is derived from an EMBL/GenBank/DDBJ whole genome shotgun (WGS) entry which is preliminary data.</text>
</comment>
<evidence type="ECO:0000313" key="4">
    <source>
        <dbReference type="EMBL" id="GAA3721496.1"/>
    </source>
</evidence>
<dbReference type="RefSeq" id="WP_344965838.1">
    <property type="nucleotide sequence ID" value="NZ_BAABDS010000047.1"/>
</dbReference>
<dbReference type="InterPro" id="IPR036366">
    <property type="entry name" value="PGBDSf"/>
</dbReference>
<accession>A0ABP7EQR6</accession>
<dbReference type="EMBL" id="BAABDS010000047">
    <property type="protein sequence ID" value="GAA3721496.1"/>
    <property type="molecule type" value="Genomic_DNA"/>
</dbReference>
<feature type="domain" description="Peptidoglycan binding-like" evidence="2">
    <location>
        <begin position="367"/>
        <end position="418"/>
    </location>
</feature>
<sequence length="419" mass="46143">MFKRRYLSALVIGAILSGCAGQANTAQPNISKSTATEQAAAQVSQAELANFAEWRHDFRRRALARGITPAVFDRAFEGVSLSPKVIKLDGGQAEFTRQIWDYLDTATSATRVSNGRQQWEKRKPVLQAIENRYGVDAKVVMSIWGMETNYGSYRGNTSTIEGLATLAFEGRRRDFAEAQLIAALQILQAGDISPEQMRGSWAGAMGHTQFMPTSYLQYAQDFTGDGKRDIWSEDPTDALASTAYYLSRFGWQHGQPWGVEVRLPDGFDYAQASQNNLQPVAYWRSQGITDINDRPLPDHGNAAILVPAGAHGPAFALFSNFKVIKRYNNATSYAMAVGHLGDKLAGGGEFRSPWPRDERALSRTEKEELQRRLTARGFDTKGADGVIGPNTISAIRAYQQSVSQVADGYASASLLKQLR</sequence>
<dbReference type="SUPFAM" id="SSF53955">
    <property type="entry name" value="Lysozyme-like"/>
    <property type="match status" value="1"/>
</dbReference>
<evidence type="ECO:0000259" key="3">
    <source>
        <dbReference type="Pfam" id="PF13406"/>
    </source>
</evidence>
<dbReference type="Pfam" id="PF01471">
    <property type="entry name" value="PG_binding_1"/>
    <property type="match status" value="1"/>
</dbReference>
<name>A0ABP7EQR6_9GAMM</name>
<dbReference type="Gene3D" id="1.10.101.10">
    <property type="entry name" value="PGBD-like superfamily/PGBD"/>
    <property type="match status" value="1"/>
</dbReference>
<feature type="signal peptide" evidence="1">
    <location>
        <begin position="1"/>
        <end position="25"/>
    </location>
</feature>
<evidence type="ECO:0000259" key="2">
    <source>
        <dbReference type="Pfam" id="PF01471"/>
    </source>
</evidence>
<dbReference type="InterPro" id="IPR023346">
    <property type="entry name" value="Lysozyme-like_dom_sf"/>
</dbReference>
<keyword evidence="5" id="KW-1185">Reference proteome</keyword>
<dbReference type="Gene3D" id="1.10.8.350">
    <property type="entry name" value="Bacterial muramidase"/>
    <property type="match status" value="1"/>
</dbReference>
<evidence type="ECO:0000256" key="1">
    <source>
        <dbReference type="SAM" id="SignalP"/>
    </source>
</evidence>
<evidence type="ECO:0000313" key="5">
    <source>
        <dbReference type="Proteomes" id="UP001501479"/>
    </source>
</evidence>
<dbReference type="NCBIfam" id="TIGR02283">
    <property type="entry name" value="MltB_2"/>
    <property type="match status" value="1"/>
</dbReference>
<gene>
    <name evidence="4" type="ORF">GCM10022421_32660</name>
</gene>
<dbReference type="SUPFAM" id="SSF47090">
    <property type="entry name" value="PGBD-like"/>
    <property type="match status" value="1"/>
</dbReference>
<proteinExistence type="predicted"/>
<dbReference type="PANTHER" id="PTHR30163">
    <property type="entry name" value="MEMBRANE-BOUND LYTIC MUREIN TRANSGLYCOSYLASE B"/>
    <property type="match status" value="1"/>
</dbReference>
<dbReference type="InterPro" id="IPR036365">
    <property type="entry name" value="PGBD-like_sf"/>
</dbReference>
<dbReference type="InterPro" id="IPR043426">
    <property type="entry name" value="MltB-like"/>
</dbReference>
<feature type="domain" description="Transglycosylase SLT" evidence="3">
    <location>
        <begin position="51"/>
        <end position="342"/>
    </location>
</feature>
<keyword evidence="1" id="KW-0732">Signal</keyword>
<dbReference type="PANTHER" id="PTHR30163:SF8">
    <property type="entry name" value="LYTIC MUREIN TRANSGLYCOSYLASE"/>
    <property type="match status" value="1"/>
</dbReference>
<dbReference type="Gene3D" id="1.10.530.10">
    <property type="match status" value="1"/>
</dbReference>
<reference evidence="5" key="1">
    <citation type="journal article" date="2019" name="Int. J. Syst. Evol. Microbiol.">
        <title>The Global Catalogue of Microorganisms (GCM) 10K type strain sequencing project: providing services to taxonomists for standard genome sequencing and annotation.</title>
        <authorList>
            <consortium name="The Broad Institute Genomics Platform"/>
            <consortium name="The Broad Institute Genome Sequencing Center for Infectious Disease"/>
            <person name="Wu L."/>
            <person name="Ma J."/>
        </authorList>
    </citation>
    <scope>NUCLEOTIDE SEQUENCE [LARGE SCALE GENOMIC DNA]</scope>
    <source>
        <strain evidence="5">JCM 17329</strain>
    </source>
</reference>
<dbReference type="Proteomes" id="UP001501479">
    <property type="component" value="Unassembled WGS sequence"/>
</dbReference>